<comment type="caution">
    <text evidence="1">The sequence shown here is derived from an EMBL/GenBank/DDBJ whole genome shotgun (WGS) entry which is preliminary data.</text>
</comment>
<name>A0AAE3H5M2_9BACT</name>
<keyword evidence="2" id="KW-1185">Reference proteome</keyword>
<dbReference type="EMBL" id="RJUF01000181">
    <property type="protein sequence ID" value="MCP9765198.1"/>
    <property type="molecule type" value="Genomic_DNA"/>
</dbReference>
<evidence type="ECO:0000313" key="2">
    <source>
        <dbReference type="Proteomes" id="UP001204144"/>
    </source>
</evidence>
<dbReference type="RefSeq" id="WP_255038887.1">
    <property type="nucleotide sequence ID" value="NZ_RJUF01000181.1"/>
</dbReference>
<dbReference type="Proteomes" id="UP001204144">
    <property type="component" value="Unassembled WGS sequence"/>
</dbReference>
<protein>
    <submittedName>
        <fullName evidence="1">Uncharacterized protein</fullName>
    </submittedName>
</protein>
<accession>A0AAE3H5M2</accession>
<sequence>MSENLLNNFTKLLDYKIYCFHTDIDKFIFNEVYHFDIEDYNSMLKVFKDITSKKPSPRFQNYSSSMEDFETNLAKEKYKILKSRLEANEKENFFSPINERKITEQIDKEVSEEMVRKSFFHLYNAQFQFDYSSAKNEELEGIFEKFDKINTILGNYLLSLKRVKLFFDEPKTGKVWQNKFIKQLKLDIDYYFKTYEGEASIIETITCDLIDEEPFGTKELEQLNSIINNIEYVLNVIGLAP</sequence>
<gene>
    <name evidence="1" type="ORF">EGI31_19865</name>
</gene>
<reference evidence="1 2" key="1">
    <citation type="submission" date="2018-11" db="EMBL/GenBank/DDBJ databases">
        <title>Novel bacteria species description.</title>
        <authorList>
            <person name="Han J.-H."/>
        </authorList>
    </citation>
    <scope>NUCLEOTIDE SEQUENCE [LARGE SCALE GENOMIC DNA]</scope>
    <source>
        <strain evidence="1 2">KCTC23259</strain>
    </source>
</reference>
<proteinExistence type="predicted"/>
<evidence type="ECO:0000313" key="1">
    <source>
        <dbReference type="EMBL" id="MCP9765198.1"/>
    </source>
</evidence>
<organism evidence="1 2">
    <name type="scientific">Lacihabitans soyangensis</name>
    <dbReference type="NCBI Taxonomy" id="869394"/>
    <lineage>
        <taxon>Bacteria</taxon>
        <taxon>Pseudomonadati</taxon>
        <taxon>Bacteroidota</taxon>
        <taxon>Cytophagia</taxon>
        <taxon>Cytophagales</taxon>
        <taxon>Leadbetterellaceae</taxon>
        <taxon>Lacihabitans</taxon>
    </lineage>
</organism>
<dbReference type="AlphaFoldDB" id="A0AAE3H5M2"/>